<proteinExistence type="predicted"/>
<evidence type="ECO:0000313" key="2">
    <source>
        <dbReference type="Proteomes" id="UP000821845"/>
    </source>
</evidence>
<evidence type="ECO:0000313" key="1">
    <source>
        <dbReference type="EMBL" id="KAH6936873.1"/>
    </source>
</evidence>
<accession>A0ACB7SSU2</accession>
<reference evidence="1" key="1">
    <citation type="submission" date="2020-05" db="EMBL/GenBank/DDBJ databases">
        <title>Large-scale comparative analyses of tick genomes elucidate their genetic diversity and vector capacities.</title>
        <authorList>
            <person name="Jia N."/>
            <person name="Wang J."/>
            <person name="Shi W."/>
            <person name="Du L."/>
            <person name="Sun Y."/>
            <person name="Zhan W."/>
            <person name="Jiang J."/>
            <person name="Wang Q."/>
            <person name="Zhang B."/>
            <person name="Ji P."/>
            <person name="Sakyi L.B."/>
            <person name="Cui X."/>
            <person name="Yuan T."/>
            <person name="Jiang B."/>
            <person name="Yang W."/>
            <person name="Lam T.T.-Y."/>
            <person name="Chang Q."/>
            <person name="Ding S."/>
            <person name="Wang X."/>
            <person name="Zhu J."/>
            <person name="Ruan X."/>
            <person name="Zhao L."/>
            <person name="Wei J."/>
            <person name="Que T."/>
            <person name="Du C."/>
            <person name="Cheng J."/>
            <person name="Dai P."/>
            <person name="Han X."/>
            <person name="Huang E."/>
            <person name="Gao Y."/>
            <person name="Liu J."/>
            <person name="Shao H."/>
            <person name="Ye R."/>
            <person name="Li L."/>
            <person name="Wei W."/>
            <person name="Wang X."/>
            <person name="Wang C."/>
            <person name="Yang T."/>
            <person name="Huo Q."/>
            <person name="Li W."/>
            <person name="Guo W."/>
            <person name="Chen H."/>
            <person name="Zhou L."/>
            <person name="Ni X."/>
            <person name="Tian J."/>
            <person name="Zhou Y."/>
            <person name="Sheng Y."/>
            <person name="Liu T."/>
            <person name="Pan Y."/>
            <person name="Xia L."/>
            <person name="Li J."/>
            <person name="Zhao F."/>
            <person name="Cao W."/>
        </authorList>
    </citation>
    <scope>NUCLEOTIDE SEQUENCE</scope>
    <source>
        <strain evidence="1">Hyas-2018</strain>
    </source>
</reference>
<dbReference type="EMBL" id="CM023483">
    <property type="protein sequence ID" value="KAH6936873.1"/>
    <property type="molecule type" value="Genomic_DNA"/>
</dbReference>
<name>A0ACB7SSU2_HYAAI</name>
<dbReference type="Proteomes" id="UP000821845">
    <property type="component" value="Chromosome 3"/>
</dbReference>
<comment type="caution">
    <text evidence="1">The sequence shown here is derived from an EMBL/GenBank/DDBJ whole genome shotgun (WGS) entry which is preliminary data.</text>
</comment>
<gene>
    <name evidence="1" type="ORF">HPB50_023815</name>
</gene>
<keyword evidence="2" id="KW-1185">Reference proteome</keyword>
<organism evidence="1 2">
    <name type="scientific">Hyalomma asiaticum</name>
    <name type="common">Tick</name>
    <dbReference type="NCBI Taxonomy" id="266040"/>
    <lineage>
        <taxon>Eukaryota</taxon>
        <taxon>Metazoa</taxon>
        <taxon>Ecdysozoa</taxon>
        <taxon>Arthropoda</taxon>
        <taxon>Chelicerata</taxon>
        <taxon>Arachnida</taxon>
        <taxon>Acari</taxon>
        <taxon>Parasitiformes</taxon>
        <taxon>Ixodida</taxon>
        <taxon>Ixodoidea</taxon>
        <taxon>Ixodidae</taxon>
        <taxon>Hyalomminae</taxon>
        <taxon>Hyalomma</taxon>
    </lineage>
</organism>
<sequence>MEQNLDWDETFPSAMCTVWLKSSSEVAMLDDLHIPEFRAVGAEGPCQQVDIHNISDANESAYGSAAYLRTVHATGTFTAIRLTETWSTCDYGSKYYAT</sequence>
<protein>
    <submittedName>
        <fullName evidence="1">Uncharacterized protein</fullName>
    </submittedName>
</protein>